<accession>A0A9P6RTA4</accession>
<evidence type="ECO:0000256" key="3">
    <source>
        <dbReference type="ARBA" id="ARBA00022448"/>
    </source>
</evidence>
<organism evidence="12 13">
    <name type="scientific">Dissophora globulifera</name>
    <dbReference type="NCBI Taxonomy" id="979702"/>
    <lineage>
        <taxon>Eukaryota</taxon>
        <taxon>Fungi</taxon>
        <taxon>Fungi incertae sedis</taxon>
        <taxon>Mucoromycota</taxon>
        <taxon>Mortierellomycotina</taxon>
        <taxon>Mortierellomycetes</taxon>
        <taxon>Mortierellales</taxon>
        <taxon>Mortierellaceae</taxon>
        <taxon>Dissophora</taxon>
    </lineage>
</organism>
<evidence type="ECO:0000313" key="13">
    <source>
        <dbReference type="Proteomes" id="UP000738325"/>
    </source>
</evidence>
<evidence type="ECO:0000256" key="9">
    <source>
        <dbReference type="SAM" id="Phobius"/>
    </source>
</evidence>
<dbReference type="EMBL" id="JAAAIP010000123">
    <property type="protein sequence ID" value="KAG0325157.1"/>
    <property type="molecule type" value="Genomic_DNA"/>
</dbReference>
<evidence type="ECO:0000256" key="2">
    <source>
        <dbReference type="ARBA" id="ARBA00009170"/>
    </source>
</evidence>
<keyword evidence="3" id="KW-0813">Transport</keyword>
<dbReference type="PANTHER" id="PTHR12289:SF41">
    <property type="entry name" value="FAILED AXON CONNECTIONS-RELATED"/>
    <property type="match status" value="1"/>
</dbReference>
<keyword evidence="5" id="KW-0653">Protein transport</keyword>
<keyword evidence="9" id="KW-0812">Transmembrane</keyword>
<dbReference type="Proteomes" id="UP000738325">
    <property type="component" value="Unassembled WGS sequence"/>
</dbReference>
<dbReference type="InterPro" id="IPR036282">
    <property type="entry name" value="Glutathione-S-Trfase_C_sf"/>
</dbReference>
<feature type="transmembrane region" description="Helical" evidence="9">
    <location>
        <begin position="322"/>
        <end position="344"/>
    </location>
</feature>
<keyword evidence="6" id="KW-0496">Mitochondrion</keyword>
<dbReference type="InterPro" id="IPR033468">
    <property type="entry name" value="Metaxin_GST"/>
</dbReference>
<comment type="caution">
    <text evidence="12">The sequence shown here is derived from an EMBL/GenBank/DDBJ whole genome shotgun (WGS) entry which is preliminary data.</text>
</comment>
<evidence type="ECO:0000256" key="4">
    <source>
        <dbReference type="ARBA" id="ARBA00022787"/>
    </source>
</evidence>
<comment type="similarity">
    <text evidence="2">Belongs to the metaxin family.</text>
</comment>
<evidence type="ECO:0008006" key="14">
    <source>
        <dbReference type="Google" id="ProtNLM"/>
    </source>
</evidence>
<dbReference type="Gene3D" id="1.20.1050.10">
    <property type="match status" value="1"/>
</dbReference>
<evidence type="ECO:0000256" key="1">
    <source>
        <dbReference type="ARBA" id="ARBA00004294"/>
    </source>
</evidence>
<evidence type="ECO:0000256" key="8">
    <source>
        <dbReference type="SAM" id="MobiDB-lite"/>
    </source>
</evidence>
<feature type="transmembrane region" description="Helical" evidence="9">
    <location>
        <begin position="6"/>
        <end position="29"/>
    </location>
</feature>
<evidence type="ECO:0000256" key="5">
    <source>
        <dbReference type="ARBA" id="ARBA00022927"/>
    </source>
</evidence>
<evidence type="ECO:0000259" key="10">
    <source>
        <dbReference type="Pfam" id="PF10568"/>
    </source>
</evidence>
<reference evidence="12" key="1">
    <citation type="journal article" date="2020" name="Fungal Divers.">
        <title>Resolving the Mortierellaceae phylogeny through synthesis of multi-gene phylogenetics and phylogenomics.</title>
        <authorList>
            <person name="Vandepol N."/>
            <person name="Liber J."/>
            <person name="Desiro A."/>
            <person name="Na H."/>
            <person name="Kennedy M."/>
            <person name="Barry K."/>
            <person name="Grigoriev I.V."/>
            <person name="Miller A.N."/>
            <person name="O'Donnell K."/>
            <person name="Stajich J.E."/>
            <person name="Bonito G."/>
        </authorList>
    </citation>
    <scope>NUCLEOTIDE SEQUENCE</scope>
    <source>
        <strain evidence="12">REB-010B</strain>
    </source>
</reference>
<sequence length="379" mass="41869">MVTKELYIYGSAFGLPSLDANCLALIAYLNIVSYGEYNIIACNDAALSPTGELPMLYDGKNWIAGTNRVIAYLSKLGHNADKSLSQEMKAKSVSCQALADETLSDALLFSWFADDENFVGTIRKAYSNLLPFPARYYAPIDMKKRAVRRVQKYGGAIGSSGSLTHAEHTKIYDVARDCYRVLDRRLAKQDFFLGDSPTTLDAKVFGYLALQLYPEIPNPRLQMILTSQFPRLAAYCDRCRDRFLVSVPSPTPLPNIAMVSFLPSFTNPLPSLGSWSPSNWLGGRFFKSAPPAKEQGEGQQEKDKDSATAKSLEQRDFERKRIFAIGLGFLAMVGYVIANGLVVIGTEDDEDSGGGYYGDEDSLTLEEVVLLSEDVDEDD</sequence>
<feature type="domain" description="Metaxin glutathione S-transferase" evidence="11">
    <location>
        <begin position="175"/>
        <end position="239"/>
    </location>
</feature>
<dbReference type="SUPFAM" id="SSF47616">
    <property type="entry name" value="GST C-terminal domain-like"/>
    <property type="match status" value="1"/>
</dbReference>
<dbReference type="CDD" id="cd03054">
    <property type="entry name" value="GST_N_Metaxin"/>
    <property type="match status" value="1"/>
</dbReference>
<dbReference type="Pfam" id="PF10568">
    <property type="entry name" value="Tom37"/>
    <property type="match status" value="1"/>
</dbReference>
<dbReference type="InterPro" id="IPR050931">
    <property type="entry name" value="Mito_Protein_Transport_Metaxin"/>
</dbReference>
<evidence type="ECO:0000259" key="11">
    <source>
        <dbReference type="Pfam" id="PF17171"/>
    </source>
</evidence>
<evidence type="ECO:0000256" key="7">
    <source>
        <dbReference type="ARBA" id="ARBA00023136"/>
    </source>
</evidence>
<dbReference type="InterPro" id="IPR019564">
    <property type="entry name" value="Sam37/metaxin_N"/>
</dbReference>
<comment type="subcellular location">
    <subcellularLocation>
        <location evidence="1">Mitochondrion outer membrane</location>
    </subcellularLocation>
</comment>
<feature type="region of interest" description="Disordered" evidence="8">
    <location>
        <begin position="290"/>
        <end position="312"/>
    </location>
</feature>
<keyword evidence="13" id="KW-1185">Reference proteome</keyword>
<dbReference type="OrthoDB" id="5835136at2759"/>
<evidence type="ECO:0000256" key="6">
    <source>
        <dbReference type="ARBA" id="ARBA00023128"/>
    </source>
</evidence>
<name>A0A9P6RTA4_9FUNG</name>
<feature type="domain" description="Mitochondrial outer membrane transport complex Sam37/metaxin N-terminal" evidence="10">
    <location>
        <begin position="22"/>
        <end position="141"/>
    </location>
</feature>
<dbReference type="AlphaFoldDB" id="A0A9P6RTA4"/>
<proteinExistence type="inferred from homology"/>
<dbReference type="GO" id="GO:0015031">
    <property type="term" value="P:protein transport"/>
    <property type="evidence" value="ECO:0007669"/>
    <property type="project" value="UniProtKB-KW"/>
</dbReference>
<dbReference type="GO" id="GO:0007005">
    <property type="term" value="P:mitochondrion organization"/>
    <property type="evidence" value="ECO:0007669"/>
    <property type="project" value="TreeGrafter"/>
</dbReference>
<dbReference type="Pfam" id="PF17171">
    <property type="entry name" value="GST_C_6"/>
    <property type="match status" value="1"/>
</dbReference>
<keyword evidence="4" id="KW-1000">Mitochondrion outer membrane</keyword>
<evidence type="ECO:0000313" key="12">
    <source>
        <dbReference type="EMBL" id="KAG0325157.1"/>
    </source>
</evidence>
<protein>
    <recommendedName>
        <fullName evidence="14">Metaxin</fullName>
    </recommendedName>
</protein>
<gene>
    <name evidence="12" type="ORF">BGZ99_000998</name>
</gene>
<dbReference type="GO" id="GO:0001401">
    <property type="term" value="C:SAM complex"/>
    <property type="evidence" value="ECO:0007669"/>
    <property type="project" value="InterPro"/>
</dbReference>
<dbReference type="PANTHER" id="PTHR12289">
    <property type="entry name" value="METAXIN RELATED"/>
    <property type="match status" value="1"/>
</dbReference>
<keyword evidence="9" id="KW-1133">Transmembrane helix</keyword>
<feature type="compositionally biased region" description="Basic and acidic residues" evidence="8">
    <location>
        <begin position="294"/>
        <end position="312"/>
    </location>
</feature>
<keyword evidence="7 9" id="KW-0472">Membrane</keyword>